<dbReference type="EMBL" id="AP026830">
    <property type="protein sequence ID" value="BDR92367.1"/>
    <property type="molecule type" value="Genomic_DNA"/>
</dbReference>
<sequence>MLSELRRGIDAVDEELMRLIGERVRLAAEVGRVKRSLGLPIVDGDREREVIARWVEGLGRFGVDLESAIGIAQSIIGASTRIQLTNKLDIRVTIVGSGRVGRTLAKVLGRVTNVALQRRSEELVPGDIIMLATRPTPDSLDIITKYSGRFRGSVVMDLFSVKAPMFRLIESESLRAGFHYISAHPLFGELGNPIGETVVLIPSKSGSDRIDMTRELFTDAGFKVVVLSSPEEHDRLMAYIQVAHHILLLTLYRAMKRAGLDLDTPLATHSLKYTLKALERILEQPEVSNELFRLNPYSRSVAEELGDLLKEVVKGLNGNDVIGGVGT</sequence>
<dbReference type="PANTHER" id="PTHR21363">
    <property type="entry name" value="PREPHENATE DEHYDROGENASE"/>
    <property type="match status" value="1"/>
</dbReference>
<evidence type="ECO:0000259" key="2">
    <source>
        <dbReference type="PROSITE" id="PS51168"/>
    </source>
</evidence>
<evidence type="ECO:0000313" key="6">
    <source>
        <dbReference type="Proteomes" id="UP001060771"/>
    </source>
</evidence>
<dbReference type="GO" id="GO:0070403">
    <property type="term" value="F:NAD+ binding"/>
    <property type="evidence" value="ECO:0007669"/>
    <property type="project" value="TreeGrafter"/>
</dbReference>
<dbReference type="EMBL" id="BMNM01000003">
    <property type="protein sequence ID" value="GGI75018.1"/>
    <property type="molecule type" value="Genomic_DNA"/>
</dbReference>
<reference evidence="4" key="1">
    <citation type="journal article" date="2014" name="Int. J. Syst. Evol. Microbiol.">
        <title>Complete genome sequence of Corynebacterium casei LMG S-19264T (=DSM 44701T), isolated from a smear-ripened cheese.</title>
        <authorList>
            <consortium name="US DOE Joint Genome Institute (JGI-PGF)"/>
            <person name="Walter F."/>
            <person name="Albersmeier A."/>
            <person name="Kalinowski J."/>
            <person name="Ruckert C."/>
        </authorList>
    </citation>
    <scope>NUCLEOTIDE SEQUENCE</scope>
    <source>
        <strain evidence="4">JCM 11219</strain>
    </source>
</reference>
<keyword evidence="1" id="KW-0560">Oxidoreductase</keyword>
<dbReference type="Pfam" id="PF01817">
    <property type="entry name" value="CM_2"/>
    <property type="match status" value="1"/>
</dbReference>
<keyword evidence="6" id="KW-1185">Reference proteome</keyword>
<dbReference type="Gene3D" id="3.40.50.720">
    <property type="entry name" value="NAD(P)-binding Rossmann-like Domain"/>
    <property type="match status" value="1"/>
</dbReference>
<dbReference type="InterPro" id="IPR036291">
    <property type="entry name" value="NAD(P)-bd_dom_sf"/>
</dbReference>
<name>A0A830E613_9CREN</name>
<accession>A0A830E613</accession>
<dbReference type="GeneID" id="76207008"/>
<evidence type="ECO:0000313" key="3">
    <source>
        <dbReference type="EMBL" id="BDR92367.1"/>
    </source>
</evidence>
<reference evidence="6" key="3">
    <citation type="submission" date="2022-09" db="EMBL/GenBank/DDBJ databases">
        <title>Complete genome sequence of Vulcanisaeta souniana.</title>
        <authorList>
            <person name="Kato S."/>
            <person name="Itoh T."/>
            <person name="Ohkuma M."/>
        </authorList>
    </citation>
    <scope>NUCLEOTIDE SEQUENCE [LARGE SCALE GENOMIC DNA]</scope>
    <source>
        <strain evidence="6">JCM 11219</strain>
    </source>
</reference>
<dbReference type="SUPFAM" id="SSF51735">
    <property type="entry name" value="NAD(P)-binding Rossmann-fold domains"/>
    <property type="match status" value="1"/>
</dbReference>
<reference evidence="3" key="4">
    <citation type="journal article" date="2023" name="Microbiol. Resour. Announc.">
        <title>Complete Genome Sequence of Vulcanisaeta souniana Strain IC-059, a Hyperthermophilic Archaeon Isolated from Hot Spring Water in Japan.</title>
        <authorList>
            <person name="Kato S."/>
            <person name="Itoh T."/>
            <person name="Wu L."/>
            <person name="Ma J."/>
            <person name="Ohkuma M."/>
        </authorList>
    </citation>
    <scope>NUCLEOTIDE SEQUENCE</scope>
    <source>
        <strain evidence="3">JCM 11219</strain>
    </source>
</reference>
<dbReference type="RefSeq" id="WP_188602934.1">
    <property type="nucleotide sequence ID" value="NZ_AP026830.1"/>
</dbReference>
<dbReference type="PROSITE" id="PS51168">
    <property type="entry name" value="CHORISMATE_MUT_2"/>
    <property type="match status" value="1"/>
</dbReference>
<dbReference type="Proteomes" id="UP001060771">
    <property type="component" value="Chromosome"/>
</dbReference>
<dbReference type="Gene3D" id="1.20.59.10">
    <property type="entry name" value="Chorismate mutase"/>
    <property type="match status" value="1"/>
</dbReference>
<dbReference type="PANTHER" id="PTHR21363:SF0">
    <property type="entry name" value="PREPHENATE DEHYDROGENASE [NADP(+)]"/>
    <property type="match status" value="1"/>
</dbReference>
<organism evidence="4 5">
    <name type="scientific">Vulcanisaeta souniana JCM 11219</name>
    <dbReference type="NCBI Taxonomy" id="1293586"/>
    <lineage>
        <taxon>Archaea</taxon>
        <taxon>Thermoproteota</taxon>
        <taxon>Thermoprotei</taxon>
        <taxon>Thermoproteales</taxon>
        <taxon>Thermoproteaceae</taxon>
        <taxon>Vulcanisaeta</taxon>
    </lineage>
</organism>
<feature type="domain" description="Chorismate mutase" evidence="2">
    <location>
        <begin position="1"/>
        <end position="87"/>
    </location>
</feature>
<evidence type="ECO:0000313" key="4">
    <source>
        <dbReference type="EMBL" id="GGI75018.1"/>
    </source>
</evidence>
<evidence type="ECO:0000256" key="1">
    <source>
        <dbReference type="ARBA" id="ARBA00023002"/>
    </source>
</evidence>
<dbReference type="InterPro" id="IPR008927">
    <property type="entry name" value="6-PGluconate_DH-like_C_sf"/>
</dbReference>
<dbReference type="SUPFAM" id="SSF48600">
    <property type="entry name" value="Chorismate mutase II"/>
    <property type="match status" value="1"/>
</dbReference>
<dbReference type="InterPro" id="IPR002701">
    <property type="entry name" value="CM_II_prokaryot"/>
</dbReference>
<dbReference type="InterPro" id="IPR036263">
    <property type="entry name" value="Chorismate_II_sf"/>
</dbReference>
<dbReference type="Gene3D" id="1.10.3660.10">
    <property type="entry name" value="6-phosphogluconate dehydrogenase C-terminal like domain"/>
    <property type="match status" value="1"/>
</dbReference>
<dbReference type="GO" id="GO:0008977">
    <property type="term" value="F:prephenate dehydrogenase (NAD+) activity"/>
    <property type="evidence" value="ECO:0007669"/>
    <property type="project" value="TreeGrafter"/>
</dbReference>
<dbReference type="Proteomes" id="UP000657075">
    <property type="component" value="Unassembled WGS sequence"/>
</dbReference>
<dbReference type="InterPro" id="IPR050812">
    <property type="entry name" value="Preph/Arog_dehydrog"/>
</dbReference>
<dbReference type="GO" id="GO:0006571">
    <property type="term" value="P:tyrosine biosynthetic process"/>
    <property type="evidence" value="ECO:0007669"/>
    <property type="project" value="TreeGrafter"/>
</dbReference>
<dbReference type="SUPFAM" id="SSF48179">
    <property type="entry name" value="6-phosphogluconate dehydrogenase C-terminal domain-like"/>
    <property type="match status" value="1"/>
</dbReference>
<dbReference type="GO" id="GO:0046417">
    <property type="term" value="P:chorismate metabolic process"/>
    <property type="evidence" value="ECO:0007669"/>
    <property type="project" value="InterPro"/>
</dbReference>
<reference evidence="4" key="2">
    <citation type="submission" date="2020-09" db="EMBL/GenBank/DDBJ databases">
        <authorList>
            <person name="Sun Q."/>
            <person name="Ohkuma M."/>
        </authorList>
    </citation>
    <scope>NUCLEOTIDE SEQUENCE</scope>
    <source>
        <strain evidence="4">JCM 11219</strain>
    </source>
</reference>
<proteinExistence type="predicted"/>
<dbReference type="SMART" id="SM00830">
    <property type="entry name" value="CM_2"/>
    <property type="match status" value="1"/>
</dbReference>
<dbReference type="AlphaFoldDB" id="A0A830E613"/>
<dbReference type="GO" id="GO:0004106">
    <property type="term" value="F:chorismate mutase activity"/>
    <property type="evidence" value="ECO:0007669"/>
    <property type="project" value="InterPro"/>
</dbReference>
<evidence type="ECO:0000313" key="5">
    <source>
        <dbReference type="Proteomes" id="UP000657075"/>
    </source>
</evidence>
<dbReference type="OrthoDB" id="34329at2157"/>
<dbReference type="InterPro" id="IPR036979">
    <property type="entry name" value="CM_dom_sf"/>
</dbReference>
<protein>
    <submittedName>
        <fullName evidence="4">Chorismate mutase</fullName>
    </submittedName>
</protein>
<gene>
    <name evidence="4" type="ORF">GCM10007112_09780</name>
    <name evidence="3" type="ORF">Vsou_14600</name>
</gene>